<dbReference type="GO" id="GO:0043190">
    <property type="term" value="C:ATP-binding cassette (ABC) transporter complex"/>
    <property type="evidence" value="ECO:0007669"/>
    <property type="project" value="InterPro"/>
</dbReference>
<name>A0A9X3NCW5_9ACTN</name>
<feature type="transmembrane region" description="Helical" evidence="5">
    <location>
        <begin position="101"/>
        <end position="126"/>
    </location>
</feature>
<protein>
    <recommendedName>
        <fullName evidence="5">Transport permease protein</fullName>
    </recommendedName>
</protein>
<dbReference type="EMBL" id="JAPDDP010000042">
    <property type="protein sequence ID" value="MDA0182859.1"/>
    <property type="molecule type" value="Genomic_DNA"/>
</dbReference>
<evidence type="ECO:0000256" key="3">
    <source>
        <dbReference type="ARBA" id="ARBA00022989"/>
    </source>
</evidence>
<dbReference type="GO" id="GO:0140359">
    <property type="term" value="F:ABC-type transporter activity"/>
    <property type="evidence" value="ECO:0007669"/>
    <property type="project" value="InterPro"/>
</dbReference>
<dbReference type="PANTHER" id="PTHR43229:SF2">
    <property type="entry name" value="NODULATION PROTEIN J"/>
    <property type="match status" value="1"/>
</dbReference>
<gene>
    <name evidence="7" type="ORF">OJ997_21280</name>
</gene>
<feature type="transmembrane region" description="Helical" evidence="5">
    <location>
        <begin position="58"/>
        <end position="80"/>
    </location>
</feature>
<dbReference type="PANTHER" id="PTHR43229">
    <property type="entry name" value="NODULATION PROTEIN J"/>
    <property type="match status" value="1"/>
</dbReference>
<sequence>MSLRWVFADTWTLTLRALSHWARQPFVALVGFLFPVLVLVMFAYLLRGGYGDDYPELLVPGMLALTTVFGLETTMTAVVTDAQRGITDRFRSLPMAGAAVVSGRAVADLLHAVLGLVVLMACGWAIGWRVHGGVLDALAAVGLLVLLRFSLIWMGVFLGLVAGRPEAVSAVQILVWPLGFLSIAFTDPGSMPGWLGTVAEWNPLSSTVAATRELFGNPGWESQSWVAEHAVLMAVVWPLVLTAIFFPLAVARYRSAA</sequence>
<dbReference type="PROSITE" id="PS51012">
    <property type="entry name" value="ABC_TM2"/>
    <property type="match status" value="1"/>
</dbReference>
<dbReference type="InterPro" id="IPR000412">
    <property type="entry name" value="ABC_2_transport"/>
</dbReference>
<feature type="transmembrane region" description="Helical" evidence="5">
    <location>
        <begin position="26"/>
        <end position="46"/>
    </location>
</feature>
<dbReference type="Proteomes" id="UP001147653">
    <property type="component" value="Unassembled WGS sequence"/>
</dbReference>
<keyword evidence="3 5" id="KW-1133">Transmembrane helix</keyword>
<feature type="transmembrane region" description="Helical" evidence="5">
    <location>
        <begin position="138"/>
        <end position="160"/>
    </location>
</feature>
<feature type="transmembrane region" description="Helical" evidence="5">
    <location>
        <begin position="167"/>
        <end position="185"/>
    </location>
</feature>
<evidence type="ECO:0000256" key="5">
    <source>
        <dbReference type="RuleBase" id="RU361157"/>
    </source>
</evidence>
<evidence type="ECO:0000259" key="6">
    <source>
        <dbReference type="PROSITE" id="PS51012"/>
    </source>
</evidence>
<evidence type="ECO:0000256" key="2">
    <source>
        <dbReference type="ARBA" id="ARBA00022692"/>
    </source>
</evidence>
<keyword evidence="5" id="KW-0813">Transport</keyword>
<evidence type="ECO:0000313" key="8">
    <source>
        <dbReference type="Proteomes" id="UP001147653"/>
    </source>
</evidence>
<reference evidence="7" key="1">
    <citation type="submission" date="2022-10" db="EMBL/GenBank/DDBJ databases">
        <title>The WGS of Solirubrobacter phytolaccae KCTC 29190.</title>
        <authorList>
            <person name="Jiang Z."/>
        </authorList>
    </citation>
    <scope>NUCLEOTIDE SEQUENCE</scope>
    <source>
        <strain evidence="7">KCTC 29190</strain>
    </source>
</reference>
<comment type="caution">
    <text evidence="7">The sequence shown here is derived from an EMBL/GenBank/DDBJ whole genome shotgun (WGS) entry which is preliminary data.</text>
</comment>
<comment type="subcellular location">
    <subcellularLocation>
        <location evidence="5">Cell membrane</location>
        <topology evidence="5">Multi-pass membrane protein</topology>
    </subcellularLocation>
    <subcellularLocation>
        <location evidence="1">Membrane</location>
        <topology evidence="1">Multi-pass membrane protein</topology>
    </subcellularLocation>
</comment>
<dbReference type="InterPro" id="IPR051784">
    <property type="entry name" value="Nod_factor_ABC_transporter"/>
</dbReference>
<proteinExistence type="inferred from homology"/>
<accession>A0A9X3NCW5</accession>
<keyword evidence="8" id="KW-1185">Reference proteome</keyword>
<dbReference type="RefSeq" id="WP_270027242.1">
    <property type="nucleotide sequence ID" value="NZ_JAPDDP010000042.1"/>
</dbReference>
<keyword evidence="2 5" id="KW-0812">Transmembrane</keyword>
<feature type="transmembrane region" description="Helical" evidence="5">
    <location>
        <begin position="230"/>
        <end position="251"/>
    </location>
</feature>
<dbReference type="InterPro" id="IPR013525">
    <property type="entry name" value="ABC2_TM"/>
</dbReference>
<keyword evidence="5" id="KW-1003">Cell membrane</keyword>
<dbReference type="Pfam" id="PF01061">
    <property type="entry name" value="ABC2_membrane"/>
    <property type="match status" value="1"/>
</dbReference>
<feature type="domain" description="ABC transmembrane type-2" evidence="6">
    <location>
        <begin position="22"/>
        <end position="256"/>
    </location>
</feature>
<evidence type="ECO:0000256" key="1">
    <source>
        <dbReference type="ARBA" id="ARBA00004141"/>
    </source>
</evidence>
<dbReference type="AlphaFoldDB" id="A0A9X3NCW5"/>
<evidence type="ECO:0000256" key="4">
    <source>
        <dbReference type="ARBA" id="ARBA00023136"/>
    </source>
</evidence>
<comment type="similarity">
    <text evidence="5">Belongs to the ABC-2 integral membrane protein family.</text>
</comment>
<evidence type="ECO:0000313" key="7">
    <source>
        <dbReference type="EMBL" id="MDA0182859.1"/>
    </source>
</evidence>
<keyword evidence="4 5" id="KW-0472">Membrane</keyword>
<dbReference type="PIRSF" id="PIRSF006648">
    <property type="entry name" value="DrrB"/>
    <property type="match status" value="1"/>
</dbReference>
<organism evidence="7 8">
    <name type="scientific">Solirubrobacter phytolaccae</name>
    <dbReference type="NCBI Taxonomy" id="1404360"/>
    <lineage>
        <taxon>Bacteria</taxon>
        <taxon>Bacillati</taxon>
        <taxon>Actinomycetota</taxon>
        <taxon>Thermoleophilia</taxon>
        <taxon>Solirubrobacterales</taxon>
        <taxon>Solirubrobacteraceae</taxon>
        <taxon>Solirubrobacter</taxon>
    </lineage>
</organism>
<dbReference type="InterPro" id="IPR047817">
    <property type="entry name" value="ABC2_TM_bact-type"/>
</dbReference>